<proteinExistence type="predicted"/>
<sequence>MKLRIVTRGGVALAMALLAGCGGGEPRLMSFSGSGSGPDEFAILPGKPLELPPPAAPLPVPVPGGANLADPTPQADAVAALGGSRAALAGGAITDQALIAHAGRNGIDGNIRGELASRDLDYRRRNDGRLLERLFGVNVYLRAYEPQSLDQYGELERLRASGIRTPAAPPPSAAR</sequence>
<gene>
    <name evidence="1" type="ORF">PMES_01309</name>
</gene>
<evidence type="ECO:0000313" key="2">
    <source>
        <dbReference type="Proteomes" id="UP000698242"/>
    </source>
</evidence>
<evidence type="ECO:0000313" key="1">
    <source>
        <dbReference type="EMBL" id="KAF0676577.1"/>
    </source>
</evidence>
<dbReference type="EMBL" id="APKE01000014">
    <property type="protein sequence ID" value="KAF0676577.1"/>
    <property type="molecule type" value="Genomic_DNA"/>
</dbReference>
<comment type="caution">
    <text evidence="1">The sequence shown here is derived from an EMBL/GenBank/DDBJ whole genome shotgun (WGS) entry which is preliminary data.</text>
</comment>
<dbReference type="RefSeq" id="WP_159964700.1">
    <property type="nucleotide sequence ID" value="NZ_APKE01000014.1"/>
</dbReference>
<name>A0A921NRW2_9RHOB</name>
<protein>
    <recommendedName>
        <fullName evidence="3">DUF3035 domain-containing protein</fullName>
    </recommendedName>
</protein>
<accession>A0A921NRW2</accession>
<dbReference type="Proteomes" id="UP000698242">
    <property type="component" value="Unassembled WGS sequence"/>
</dbReference>
<dbReference type="OrthoDB" id="7876689at2"/>
<evidence type="ECO:0008006" key="3">
    <source>
        <dbReference type="Google" id="ProtNLM"/>
    </source>
</evidence>
<keyword evidence="2" id="KW-1185">Reference proteome</keyword>
<dbReference type="InterPro" id="IPR021395">
    <property type="entry name" value="DUF3035"/>
</dbReference>
<dbReference type="AlphaFoldDB" id="A0A921NRW2"/>
<organism evidence="1 2">
    <name type="scientific">Profundibacterium mesophilum KAUST100406-0324</name>
    <dbReference type="NCBI Taxonomy" id="1037889"/>
    <lineage>
        <taxon>Bacteria</taxon>
        <taxon>Pseudomonadati</taxon>
        <taxon>Pseudomonadota</taxon>
        <taxon>Alphaproteobacteria</taxon>
        <taxon>Rhodobacterales</taxon>
        <taxon>Roseobacteraceae</taxon>
        <taxon>Profundibacterium</taxon>
    </lineage>
</organism>
<dbReference type="Pfam" id="PF11233">
    <property type="entry name" value="DUF3035"/>
    <property type="match status" value="1"/>
</dbReference>
<dbReference type="PROSITE" id="PS51257">
    <property type="entry name" value="PROKAR_LIPOPROTEIN"/>
    <property type="match status" value="1"/>
</dbReference>
<reference evidence="1" key="1">
    <citation type="submission" date="2013-03" db="EMBL/GenBank/DDBJ databases">
        <title>Genome Sequence of the Profundibacterium mesophilum strain KAUST100406-0324T from Red Sea, a novel genus in the family Rhodobacteraceae.</title>
        <authorList>
            <person name="Essack M."/>
            <person name="Alam I."/>
            <person name="Lafi F."/>
            <person name="Alawi W."/>
            <person name="Kamanu F."/>
            <person name="Al-Suwailem A."/>
            <person name="Lee O.O."/>
            <person name="Xu Y."/>
            <person name="Bajic V."/>
            <person name="Qian P.-Y."/>
            <person name="Archer J."/>
        </authorList>
    </citation>
    <scope>NUCLEOTIDE SEQUENCE</scope>
    <source>
        <strain evidence="1">KAUST100406-0324</strain>
    </source>
</reference>